<feature type="compositionally biased region" description="Polar residues" evidence="1">
    <location>
        <begin position="517"/>
        <end position="530"/>
    </location>
</feature>
<comment type="caution">
    <text evidence="3">The sequence shown here is derived from an EMBL/GenBank/DDBJ whole genome shotgun (WGS) entry which is preliminary data.</text>
</comment>
<keyword evidence="2" id="KW-0472">Membrane</keyword>
<protein>
    <submittedName>
        <fullName evidence="3">Uncharacterized protein</fullName>
    </submittedName>
</protein>
<evidence type="ECO:0000256" key="1">
    <source>
        <dbReference type="SAM" id="MobiDB-lite"/>
    </source>
</evidence>
<gene>
    <name evidence="3" type="ORF">D7S89_12955</name>
</gene>
<organism evidence="3 4">
    <name type="scientific">Trinickia fusca</name>
    <dbReference type="NCBI Taxonomy" id="2419777"/>
    <lineage>
        <taxon>Bacteria</taxon>
        <taxon>Pseudomonadati</taxon>
        <taxon>Pseudomonadota</taxon>
        <taxon>Betaproteobacteria</taxon>
        <taxon>Burkholderiales</taxon>
        <taxon>Burkholderiaceae</taxon>
        <taxon>Trinickia</taxon>
    </lineage>
</organism>
<feature type="region of interest" description="Disordered" evidence="1">
    <location>
        <begin position="499"/>
        <end position="530"/>
    </location>
</feature>
<keyword evidence="2" id="KW-1133">Transmembrane helix</keyword>
<evidence type="ECO:0000313" key="4">
    <source>
        <dbReference type="Proteomes" id="UP000280434"/>
    </source>
</evidence>
<feature type="compositionally biased region" description="Basic and acidic residues" evidence="1">
    <location>
        <begin position="501"/>
        <end position="514"/>
    </location>
</feature>
<keyword evidence="2" id="KW-0812">Transmembrane</keyword>
<dbReference type="AlphaFoldDB" id="A0A494XJG5"/>
<evidence type="ECO:0000256" key="2">
    <source>
        <dbReference type="SAM" id="Phobius"/>
    </source>
</evidence>
<proteinExistence type="predicted"/>
<dbReference type="EMBL" id="RBZV01000004">
    <property type="protein sequence ID" value="RKP48234.1"/>
    <property type="molecule type" value="Genomic_DNA"/>
</dbReference>
<evidence type="ECO:0000313" key="3">
    <source>
        <dbReference type="EMBL" id="RKP48234.1"/>
    </source>
</evidence>
<feature type="transmembrane region" description="Helical" evidence="2">
    <location>
        <begin position="475"/>
        <end position="493"/>
    </location>
</feature>
<feature type="transmembrane region" description="Helical" evidence="2">
    <location>
        <begin position="435"/>
        <end position="454"/>
    </location>
</feature>
<accession>A0A494XJG5</accession>
<dbReference type="Proteomes" id="UP000280434">
    <property type="component" value="Unassembled WGS sequence"/>
</dbReference>
<name>A0A494XJG5_9BURK</name>
<reference evidence="3 4" key="1">
    <citation type="submission" date="2018-10" db="EMBL/GenBank/DDBJ databases">
        <title>Paraburkholderia sp. 7MK8-2, isolated from soil.</title>
        <authorList>
            <person name="Gao Z.-H."/>
            <person name="Qiu L.-H."/>
        </authorList>
    </citation>
    <scope>NUCLEOTIDE SEQUENCE [LARGE SCALE GENOMIC DNA]</scope>
    <source>
        <strain evidence="3 4">7MK8-2</strain>
    </source>
</reference>
<feature type="region of interest" description="Disordered" evidence="1">
    <location>
        <begin position="1"/>
        <end position="37"/>
    </location>
</feature>
<sequence length="530" mass="55251">MLHNVTESEGSSGASHQIENDAQPSTSSELSIRSTPLARSSSLGALPSMQHTQTEAHAAPALRARLPQGTLHSSAGALETSRGTQVDHPVPASLEQALAMLGRVLPPGPRPSPAQVRNQVENALDVVEQNLTEDEQAVRTTTQALLNGNFAHNPELANLIASGAGDPGLFAKWATMKPRDQQNVLLRFLSDVANNNFENKASAVLTSLFNMTAKSAFCVMAMTTARQGADHALNDDSEFSQNARAVLGTAAMVVPMALLAAGGARDINKGTATTWSTLGRSGLLLAGGASLAMTAAWGNLGAAGADMLAFCVGYCLSRDVGQLFVRTPGQTGPLQFAPTLVAGLEYGGVEEGVNTLMSYHAQGKTGNADALRGAINGGGEFFDNVNLEVAHLVAEGAQKTEGGMVGKALGGAKNIGNMRNRLSLQVPTGAEVTNMLFGSYAGRAVLFGIAVLAATNFQMKTPKLDPQAETNDGNAMGAAILALLYTAFAGIFAQRDPNATRGDDMEMGVRREGPETPTANYQAMNDETPH</sequence>
<keyword evidence="4" id="KW-1185">Reference proteome</keyword>